<feature type="compositionally biased region" description="Gly residues" evidence="1">
    <location>
        <begin position="430"/>
        <end position="461"/>
    </location>
</feature>
<dbReference type="EMBL" id="LR536450">
    <property type="protein sequence ID" value="VFU08164.1"/>
    <property type="molecule type" value="Genomic_DNA"/>
</dbReference>
<dbReference type="AlphaFoldDB" id="A0A4U8Z0K0"/>
<evidence type="ECO:0000313" key="4">
    <source>
        <dbReference type="Proteomes" id="UP000294360"/>
    </source>
</evidence>
<feature type="domain" description="DUF5666" evidence="2">
    <location>
        <begin position="166"/>
        <end position="219"/>
    </location>
</feature>
<evidence type="ECO:0000259" key="2">
    <source>
        <dbReference type="Pfam" id="PF18914"/>
    </source>
</evidence>
<dbReference type="Pfam" id="PF18914">
    <property type="entry name" value="DUF5666"/>
    <property type="match status" value="1"/>
</dbReference>
<organism evidence="3 4">
    <name type="scientific">Methylocella tundrae</name>
    <dbReference type="NCBI Taxonomy" id="227605"/>
    <lineage>
        <taxon>Bacteria</taxon>
        <taxon>Pseudomonadati</taxon>
        <taxon>Pseudomonadota</taxon>
        <taxon>Alphaproteobacteria</taxon>
        <taxon>Hyphomicrobiales</taxon>
        <taxon>Beijerinckiaceae</taxon>
        <taxon>Methylocella</taxon>
    </lineage>
</organism>
<feature type="region of interest" description="Disordered" evidence="1">
    <location>
        <begin position="69"/>
        <end position="93"/>
    </location>
</feature>
<dbReference type="Proteomes" id="UP000294360">
    <property type="component" value="Chromosome"/>
</dbReference>
<reference evidence="3 4" key="1">
    <citation type="submission" date="2019-03" db="EMBL/GenBank/DDBJ databases">
        <authorList>
            <person name="Kox A.R. M."/>
        </authorList>
    </citation>
    <scope>NUCLEOTIDE SEQUENCE [LARGE SCALE GENOMIC DNA]</scope>
    <source>
        <strain evidence="3">MTUNDRAET4 annotated genome</strain>
    </source>
</reference>
<feature type="region of interest" description="Disordered" evidence="1">
    <location>
        <begin position="505"/>
        <end position="606"/>
    </location>
</feature>
<gene>
    <name evidence="3" type="ORF">MTUNDRAET4_1271</name>
</gene>
<feature type="compositionally biased region" description="Basic residues" evidence="1">
    <location>
        <begin position="566"/>
        <end position="577"/>
    </location>
</feature>
<feature type="region of interest" description="Disordered" evidence="1">
    <location>
        <begin position="1"/>
        <end position="41"/>
    </location>
</feature>
<dbReference type="InterPro" id="IPR043724">
    <property type="entry name" value="DUF5666"/>
</dbReference>
<sequence length="606" mass="61147">MRAGSRRPSPLDHGGLYLSRRGRLRRGRAADRGGGRHGVLSVPPPLSRRSFLAIFAALPGVAGWAPRGIAGPRDQGIGGTGATSGNEDDGDRGIGGTGVIGTIRRFGSIIVNDLRIAYPKDVTVKIDGEDASAAALKIGQVVRVVAVADDDHFSTRRINVTSEVVGRVEKTGAKSLTVLSQTVSIASLPPAQRRWSVGDHVAISGLRRPDGSIVASLIEKRGTSLEQVAGPVAIAADGSPMVGGLKLTRVDPGLIGQRAVLRGRLTDGAFNVAHGESERTLIGSGVSKLSIEAYVERQSNGLRLGSGLPVDDGAITALPLNRTVLAVLETGVGRGGEWRVNSVRFGGGAGEPGHSGPPPGNGGSNGGSNGPSGGKAGAPNGVGSPGSRHLTPLGPHGSFENPGGSTAPGRPGALGGFGTREGAGIANPAGQGGFGPPGGGPGAAGFGAPGGFGGPTGGPAPGGFGGPAGALALAAARVPAGALAPGAAAVPGAVGLRASFARKPRASFKRRQTSVLRRREGSTNRARLRQPDRSSLKSRSSILANPAGSARPARRRLNSARQSFARLHRAAHRRADRRRMEGGATSRATTIASRDDNAKARARAIG</sequence>
<evidence type="ECO:0000256" key="1">
    <source>
        <dbReference type="SAM" id="MobiDB-lite"/>
    </source>
</evidence>
<feature type="compositionally biased region" description="Gly residues" evidence="1">
    <location>
        <begin position="412"/>
        <end position="421"/>
    </location>
</feature>
<proteinExistence type="predicted"/>
<accession>A0A4U8Z0K0</accession>
<name>A0A4U8Z0K0_METTU</name>
<evidence type="ECO:0000313" key="3">
    <source>
        <dbReference type="EMBL" id="VFU08164.1"/>
    </source>
</evidence>
<feature type="compositionally biased region" description="Gly residues" evidence="1">
    <location>
        <begin position="361"/>
        <end position="376"/>
    </location>
</feature>
<dbReference type="KEGG" id="mtun:MTUNDRAET4_1271"/>
<protein>
    <recommendedName>
        <fullName evidence="2">DUF5666 domain-containing protein</fullName>
    </recommendedName>
</protein>
<feature type="region of interest" description="Disordered" evidence="1">
    <location>
        <begin position="343"/>
        <end position="461"/>
    </location>
</feature>